<dbReference type="EMBL" id="KM236243">
    <property type="protein sequence ID" value="AIW03925.1"/>
    <property type="molecule type" value="Genomic_DNA"/>
</dbReference>
<name>A0A0A0RP93_9CAUD</name>
<reference evidence="1 2" key="1">
    <citation type="submission" date="2014-07" db="EMBL/GenBank/DDBJ databases">
        <title>The Complete Genome of Enterotoxigenic Escherichia coli Siphophage Seurat.</title>
        <authorList>
            <person name="Doan D.P."/>
            <person name="Lessor L.E."/>
            <person name="Hernandez A.C."/>
            <person name="Everett G.F.K."/>
        </authorList>
    </citation>
    <scope>NUCLEOTIDE SEQUENCE [LARGE SCALE GENOMIC DNA]</scope>
</reference>
<sequence>MNTELTNNNAVVEEQPTSTHPNVVKDLCFAAWVVQACSRIRGKVTKEQALKMVEDYFDSAQDVKSKVKHGKAAAKKENPERDKFMVWVREQIKEKENRELTTKEVAKFRGKFDYYKRFGPEAPYENAFKVCQTKDKNNESAFKVWLAKNERAKGEQLTEKEITSLKNRWYSRPDKNVEPAIWDNRGRWPVCKLKAYGNAATGIEVALAGGNFFPWQAFHDITKAQQRLGQLDEWMINLREGRTPEEVYECVMEYANFAAQ</sequence>
<evidence type="ECO:0000313" key="2">
    <source>
        <dbReference type="Proteomes" id="UP000030205"/>
    </source>
</evidence>
<accession>A0A0A0RP93</accession>
<evidence type="ECO:0000313" key="1">
    <source>
        <dbReference type="EMBL" id="AIW03925.1"/>
    </source>
</evidence>
<keyword evidence="2" id="KW-1185">Reference proteome</keyword>
<organism evidence="1 2">
    <name type="scientific">Escherichia phage Seurat</name>
    <dbReference type="NCBI Taxonomy" id="1540098"/>
    <lineage>
        <taxon>Viruses</taxon>
        <taxon>Duplodnaviria</taxon>
        <taxon>Heunggongvirae</taxon>
        <taxon>Uroviricota</taxon>
        <taxon>Caudoviricetes</taxon>
        <taxon>Queuovirinae</taxon>
        <taxon>Seuratvirus</taxon>
        <taxon>Seuratvirus seurat</taxon>
    </lineage>
</organism>
<dbReference type="KEGG" id="vg:24608673"/>
<dbReference type="GeneID" id="24608673"/>
<dbReference type="Proteomes" id="UP000030205">
    <property type="component" value="Segment"/>
</dbReference>
<dbReference type="OrthoDB" id="5978at10239"/>
<protein>
    <submittedName>
        <fullName evidence="1">Uncharacterized protein</fullName>
    </submittedName>
</protein>
<gene>
    <name evidence="1" type="ORF">CPT_Seurat62</name>
</gene>
<dbReference type="RefSeq" id="YP_009152006.1">
    <property type="nucleotide sequence ID" value="NC_027378.1"/>
</dbReference>
<proteinExistence type="predicted"/>